<gene>
    <name evidence="2" type="ORF">TSA66_20330</name>
</gene>
<reference evidence="2 3" key="1">
    <citation type="submission" date="2014-12" db="EMBL/GenBank/DDBJ databases">
        <title>Denitrispirillum autotrophicum gen. nov., sp. nov., Denitrifying, Facultatively Autotrophic Bacteria Isolated from Rice Paddy Soil.</title>
        <authorList>
            <person name="Ishii S."/>
            <person name="Ashida N."/>
            <person name="Ohno H."/>
            <person name="Otsuka S."/>
            <person name="Yokota A."/>
            <person name="Senoo K."/>
        </authorList>
    </citation>
    <scope>NUCLEOTIDE SEQUENCE [LARGE SCALE GENOMIC DNA]</scope>
    <source>
        <strain evidence="2 3">TSA66</strain>
    </source>
</reference>
<evidence type="ECO:0008006" key="4">
    <source>
        <dbReference type="Google" id="ProtNLM"/>
    </source>
</evidence>
<dbReference type="EMBL" id="JWJG01000028">
    <property type="protein sequence ID" value="KIF82643.1"/>
    <property type="molecule type" value="Genomic_DNA"/>
</dbReference>
<keyword evidence="3" id="KW-1185">Reference proteome</keyword>
<evidence type="ECO:0000256" key="1">
    <source>
        <dbReference type="SAM" id="MobiDB-lite"/>
    </source>
</evidence>
<evidence type="ECO:0000313" key="3">
    <source>
        <dbReference type="Proteomes" id="UP000031572"/>
    </source>
</evidence>
<protein>
    <recommendedName>
        <fullName evidence="4">Lipoprotein</fullName>
    </recommendedName>
</protein>
<dbReference type="RefSeq" id="WP_040041320.1">
    <property type="nucleotide sequence ID" value="NZ_JWJG01000028.1"/>
</dbReference>
<feature type="region of interest" description="Disordered" evidence="1">
    <location>
        <begin position="34"/>
        <end position="64"/>
    </location>
</feature>
<accession>A0A0C1Y6Q7</accession>
<sequence length="64" mass="6818">MKYLVASFGIVVLIGGCAYEPGEWYGIHNAVPDHSPSKHAESVESAHPSVAGVSHERTSSMQAH</sequence>
<organism evidence="2 3">
    <name type="scientific">Noviherbaspirillum autotrophicum</name>
    <dbReference type="NCBI Taxonomy" id="709839"/>
    <lineage>
        <taxon>Bacteria</taxon>
        <taxon>Pseudomonadati</taxon>
        <taxon>Pseudomonadota</taxon>
        <taxon>Betaproteobacteria</taxon>
        <taxon>Burkholderiales</taxon>
        <taxon>Oxalobacteraceae</taxon>
        <taxon>Noviherbaspirillum</taxon>
    </lineage>
</organism>
<dbReference type="Proteomes" id="UP000031572">
    <property type="component" value="Unassembled WGS sequence"/>
</dbReference>
<feature type="compositionally biased region" description="Basic and acidic residues" evidence="1">
    <location>
        <begin position="35"/>
        <end position="44"/>
    </location>
</feature>
<proteinExistence type="predicted"/>
<evidence type="ECO:0000313" key="2">
    <source>
        <dbReference type="EMBL" id="KIF82643.1"/>
    </source>
</evidence>
<dbReference type="PROSITE" id="PS51257">
    <property type="entry name" value="PROKAR_LIPOPROTEIN"/>
    <property type="match status" value="1"/>
</dbReference>
<comment type="caution">
    <text evidence="2">The sequence shown here is derived from an EMBL/GenBank/DDBJ whole genome shotgun (WGS) entry which is preliminary data.</text>
</comment>
<dbReference type="AlphaFoldDB" id="A0A0C1Y6Q7"/>
<name>A0A0C1Y6Q7_9BURK</name>